<gene>
    <name evidence="1" type="ORF">B0J11DRAFT_114366</name>
</gene>
<accession>A0A9P9IC09</accession>
<protein>
    <submittedName>
        <fullName evidence="1">Uncharacterized protein</fullName>
    </submittedName>
</protein>
<dbReference type="EMBL" id="JAGMWT010000015">
    <property type="protein sequence ID" value="KAH7115968.1"/>
    <property type="molecule type" value="Genomic_DNA"/>
</dbReference>
<name>A0A9P9IC09_9PLEO</name>
<organism evidence="1 2">
    <name type="scientific">Dendryphion nanum</name>
    <dbReference type="NCBI Taxonomy" id="256645"/>
    <lineage>
        <taxon>Eukaryota</taxon>
        <taxon>Fungi</taxon>
        <taxon>Dikarya</taxon>
        <taxon>Ascomycota</taxon>
        <taxon>Pezizomycotina</taxon>
        <taxon>Dothideomycetes</taxon>
        <taxon>Pleosporomycetidae</taxon>
        <taxon>Pleosporales</taxon>
        <taxon>Torulaceae</taxon>
        <taxon>Dendryphion</taxon>
    </lineage>
</organism>
<sequence>MWVVACAPQPLIQLQCMIAPSHFSIPHLKICMLINQVHRHFPFPFSPTNNRIGRSIPLSILIKSHHLQHHTLGLNSIPLHSTYAIIGCTPDLRGTRARLRKLHALLQLIATSHHIAILTLCSYLIGARARECENQNSNITKVFGSFLPRSSSSLCCAACTCLLACLHPAGSGFLVLVHSFVRLPRNVRACVRASRVRFALLSNRTRVPGLGFLWFGHLTAGLGEGKSLVLRIVGLGRGVLEGFRGSKERDCYQ</sequence>
<keyword evidence="2" id="KW-1185">Reference proteome</keyword>
<proteinExistence type="predicted"/>
<comment type="caution">
    <text evidence="1">The sequence shown here is derived from an EMBL/GenBank/DDBJ whole genome shotgun (WGS) entry which is preliminary data.</text>
</comment>
<dbReference type="AlphaFoldDB" id="A0A9P9IC09"/>
<evidence type="ECO:0000313" key="1">
    <source>
        <dbReference type="EMBL" id="KAH7115968.1"/>
    </source>
</evidence>
<reference evidence="1" key="1">
    <citation type="journal article" date="2021" name="Nat. Commun.">
        <title>Genetic determinants of endophytism in the Arabidopsis root mycobiome.</title>
        <authorList>
            <person name="Mesny F."/>
            <person name="Miyauchi S."/>
            <person name="Thiergart T."/>
            <person name="Pickel B."/>
            <person name="Atanasova L."/>
            <person name="Karlsson M."/>
            <person name="Huettel B."/>
            <person name="Barry K.W."/>
            <person name="Haridas S."/>
            <person name="Chen C."/>
            <person name="Bauer D."/>
            <person name="Andreopoulos W."/>
            <person name="Pangilinan J."/>
            <person name="LaButti K."/>
            <person name="Riley R."/>
            <person name="Lipzen A."/>
            <person name="Clum A."/>
            <person name="Drula E."/>
            <person name="Henrissat B."/>
            <person name="Kohler A."/>
            <person name="Grigoriev I.V."/>
            <person name="Martin F.M."/>
            <person name="Hacquard S."/>
        </authorList>
    </citation>
    <scope>NUCLEOTIDE SEQUENCE</scope>
    <source>
        <strain evidence="1">MPI-CAGE-CH-0243</strain>
    </source>
</reference>
<dbReference type="Proteomes" id="UP000700596">
    <property type="component" value="Unassembled WGS sequence"/>
</dbReference>
<evidence type="ECO:0000313" key="2">
    <source>
        <dbReference type="Proteomes" id="UP000700596"/>
    </source>
</evidence>